<evidence type="ECO:0000313" key="4">
    <source>
        <dbReference type="EMBL" id="TKC62346.1"/>
    </source>
</evidence>
<keyword evidence="2 3" id="KW-0479">Metal-binding</keyword>
<comment type="caution">
    <text evidence="4">The sequence shown here is derived from an EMBL/GenBank/DDBJ whole genome shotgun (WGS) entry which is preliminary data.</text>
</comment>
<dbReference type="EMBL" id="SWDX01000003">
    <property type="protein sequence ID" value="TKC62346.1"/>
    <property type="molecule type" value="Genomic_DNA"/>
</dbReference>
<dbReference type="PANTHER" id="PTHR37302">
    <property type="entry name" value="SLR1116 PROTEIN"/>
    <property type="match status" value="1"/>
</dbReference>
<dbReference type="AlphaFoldDB" id="A0A4V5PCX3"/>
<feature type="binding site" evidence="3">
    <location>
        <position position="122"/>
    </location>
    <ligand>
        <name>a divalent metal cation</name>
        <dbReference type="ChEBI" id="CHEBI:60240"/>
    </ligand>
</feature>
<evidence type="ECO:0000256" key="1">
    <source>
        <dbReference type="ARBA" id="ARBA00008635"/>
    </source>
</evidence>
<evidence type="ECO:0000256" key="3">
    <source>
        <dbReference type="PIRSR" id="PIRSR607837-1"/>
    </source>
</evidence>
<sequence length="150" mass="17054">MTMLSKFCKYNNWANSFLLDTLIANSSSLPESCISLFSHIVNAQTIWVSRINGITPSVNVWQVNDLETCKVLLEESVKALSQIDYSEVTALPIIKYTTTTGDYYETAISDILLHVFNHGTYHRAQIAKEMKLNNIKPVNTDYIQFVRLKS</sequence>
<dbReference type="Gene3D" id="1.20.120.450">
    <property type="entry name" value="dinb family like domain"/>
    <property type="match status" value="1"/>
</dbReference>
<comment type="similarity">
    <text evidence="1">Belongs to the DinB family.</text>
</comment>
<protein>
    <submittedName>
        <fullName evidence="4">Damage-inducible protein DinB</fullName>
    </submittedName>
</protein>
<evidence type="ECO:0000313" key="5">
    <source>
        <dbReference type="Proteomes" id="UP000309594"/>
    </source>
</evidence>
<dbReference type="PANTHER" id="PTHR37302:SF3">
    <property type="entry name" value="DAMAGE-INDUCIBLE PROTEIN DINB"/>
    <property type="match status" value="1"/>
</dbReference>
<dbReference type="InterPro" id="IPR034660">
    <property type="entry name" value="DinB/YfiT-like"/>
</dbReference>
<dbReference type="GO" id="GO:0046872">
    <property type="term" value="F:metal ion binding"/>
    <property type="evidence" value="ECO:0007669"/>
    <property type="project" value="UniProtKB-KW"/>
</dbReference>
<accession>A0A4V5PCX3</accession>
<feature type="binding site" evidence="3">
    <location>
        <position position="39"/>
    </location>
    <ligand>
        <name>a divalent metal cation</name>
        <dbReference type="ChEBI" id="CHEBI:60240"/>
    </ligand>
</feature>
<dbReference type="SUPFAM" id="SSF109854">
    <property type="entry name" value="DinB/YfiT-like putative metalloenzymes"/>
    <property type="match status" value="1"/>
</dbReference>
<dbReference type="Pfam" id="PF05163">
    <property type="entry name" value="DinB"/>
    <property type="match status" value="1"/>
</dbReference>
<proteinExistence type="inferred from homology"/>
<feature type="binding site" evidence="3">
    <location>
        <position position="118"/>
    </location>
    <ligand>
        <name>a divalent metal cation</name>
        <dbReference type="ChEBI" id="CHEBI:60240"/>
    </ligand>
</feature>
<organism evidence="4 5">
    <name type="scientific">Pedobacter hiemivivus</name>
    <dbReference type="NCBI Taxonomy" id="2530454"/>
    <lineage>
        <taxon>Bacteria</taxon>
        <taxon>Pseudomonadati</taxon>
        <taxon>Bacteroidota</taxon>
        <taxon>Sphingobacteriia</taxon>
        <taxon>Sphingobacteriales</taxon>
        <taxon>Sphingobacteriaceae</taxon>
        <taxon>Pedobacter</taxon>
    </lineage>
</organism>
<gene>
    <name evidence="4" type="ORF">FBD94_08985</name>
</gene>
<name>A0A4V5PCX3_9SPHI</name>
<evidence type="ECO:0000256" key="2">
    <source>
        <dbReference type="ARBA" id="ARBA00022723"/>
    </source>
</evidence>
<dbReference type="InterPro" id="IPR007837">
    <property type="entry name" value="DinB"/>
</dbReference>
<reference evidence="4 5" key="1">
    <citation type="submission" date="2019-04" db="EMBL/GenBank/DDBJ databases">
        <title>Pedobacter sp. RP-1-16 sp. nov., isolated from Arctic soil.</title>
        <authorList>
            <person name="Dahal R.H."/>
            <person name="Kim D.-U."/>
        </authorList>
    </citation>
    <scope>NUCLEOTIDE SEQUENCE [LARGE SCALE GENOMIC DNA]</scope>
    <source>
        <strain evidence="4 5">RP-1-16</strain>
    </source>
</reference>
<dbReference type="Proteomes" id="UP000309594">
    <property type="component" value="Unassembled WGS sequence"/>
</dbReference>